<protein>
    <submittedName>
        <fullName evidence="1">Uncharacterized protein</fullName>
    </submittedName>
</protein>
<evidence type="ECO:0000313" key="1">
    <source>
        <dbReference type="EMBL" id="ETA80753.1"/>
    </source>
</evidence>
<reference evidence="1 2" key="1">
    <citation type="journal article" date="2014" name="Genome Announc.">
        <title>Genome Sequence of Youngiibacter fragilis, the Type Strain of the Genus Youngiibacter.</title>
        <authorList>
            <person name="Wawrik C.B."/>
            <person name="Callaghan A.V."/>
            <person name="Stamps B.W."/>
            <person name="Wawrik B."/>
        </authorList>
    </citation>
    <scope>NUCLEOTIDE SEQUENCE [LARGE SCALE GENOMIC DNA]</scope>
    <source>
        <strain evidence="1 2">232.1</strain>
    </source>
</reference>
<evidence type="ECO:0000313" key="2">
    <source>
        <dbReference type="Proteomes" id="UP000017747"/>
    </source>
</evidence>
<dbReference type="EMBL" id="AXUN02000173">
    <property type="protein sequence ID" value="ETA80753.1"/>
    <property type="molecule type" value="Genomic_DNA"/>
</dbReference>
<comment type="caution">
    <text evidence="1">The sequence shown here is derived from an EMBL/GenBank/DDBJ whole genome shotgun (WGS) entry which is preliminary data.</text>
</comment>
<proteinExistence type="predicted"/>
<name>V7I4E6_9CLOT</name>
<accession>V7I4E6</accession>
<sequence length="34" mass="3889">MHAIENIIAEESFKNLKISETAVLMRILKSGNMR</sequence>
<dbReference type="AlphaFoldDB" id="V7I4E6"/>
<keyword evidence="2" id="KW-1185">Reference proteome</keyword>
<dbReference type="Proteomes" id="UP000017747">
    <property type="component" value="Unassembled WGS sequence"/>
</dbReference>
<organism evidence="1 2">
    <name type="scientific">Youngiibacter fragilis 232.1</name>
    <dbReference type="NCBI Taxonomy" id="994573"/>
    <lineage>
        <taxon>Bacteria</taxon>
        <taxon>Bacillati</taxon>
        <taxon>Bacillota</taxon>
        <taxon>Clostridia</taxon>
        <taxon>Eubacteriales</taxon>
        <taxon>Clostridiaceae</taxon>
        <taxon>Youngiibacter</taxon>
    </lineage>
</organism>
<gene>
    <name evidence="1" type="ORF">T472_0210120</name>
</gene>